<evidence type="ECO:0000313" key="9">
    <source>
        <dbReference type="Proteomes" id="UP000189857"/>
    </source>
</evidence>
<evidence type="ECO:0000259" key="7">
    <source>
        <dbReference type="PROSITE" id="PS50075"/>
    </source>
</evidence>
<keyword evidence="2" id="KW-0596">Phosphopantetheine</keyword>
<dbReference type="SUPFAM" id="SSF52777">
    <property type="entry name" value="CoA-dependent acyltransferases"/>
    <property type="match status" value="4"/>
</dbReference>
<evidence type="ECO:0000256" key="5">
    <source>
        <dbReference type="ARBA" id="ARBA00022737"/>
    </source>
</evidence>
<dbReference type="InterPro" id="IPR029063">
    <property type="entry name" value="SAM-dependent_MTases_sf"/>
</dbReference>
<evidence type="ECO:0000256" key="3">
    <source>
        <dbReference type="ARBA" id="ARBA00022553"/>
    </source>
</evidence>
<keyword evidence="4" id="KW-0436">Ligase</keyword>
<dbReference type="OrthoDB" id="51171at2"/>
<keyword evidence="9" id="KW-1185">Reference proteome</keyword>
<dbReference type="EMBL" id="FUXA01000018">
    <property type="protein sequence ID" value="SKA01255.1"/>
    <property type="molecule type" value="Genomic_DNA"/>
</dbReference>
<dbReference type="Pfam" id="PF00668">
    <property type="entry name" value="Condensation"/>
    <property type="match status" value="2"/>
</dbReference>
<dbReference type="GO" id="GO:0009403">
    <property type="term" value="P:toxin biosynthetic process"/>
    <property type="evidence" value="ECO:0007669"/>
    <property type="project" value="UniProtKB-ARBA"/>
</dbReference>
<protein>
    <submittedName>
        <fullName evidence="8">Amino acid adenylation domain-containing protein</fullName>
    </submittedName>
</protein>
<name>A0A1T4QC29_9FIRM</name>
<dbReference type="PANTHER" id="PTHR45527:SF10">
    <property type="entry name" value="PYOCHELIN SYNTHASE PCHF"/>
    <property type="match status" value="1"/>
</dbReference>
<dbReference type="SMART" id="SM00823">
    <property type="entry name" value="PKS_PP"/>
    <property type="match status" value="2"/>
</dbReference>
<evidence type="ECO:0000256" key="4">
    <source>
        <dbReference type="ARBA" id="ARBA00022598"/>
    </source>
</evidence>
<feature type="domain" description="Carrier" evidence="7">
    <location>
        <begin position="1320"/>
        <end position="1394"/>
    </location>
</feature>
<dbReference type="InterPro" id="IPR013217">
    <property type="entry name" value="Methyltransf_12"/>
</dbReference>
<feature type="domain" description="Carrier" evidence="7">
    <location>
        <begin position="2383"/>
        <end position="2460"/>
    </location>
</feature>
<keyword evidence="6" id="KW-0045">Antibiotic biosynthesis</keyword>
<sequence length="2465" mass="283108">MEKKTLLTDVQFAYMMGRNEHLYLGGISTHFYAEFERNLDPVLVENSVNRVIVRQEMLRTYIAEDGTQRILDEAPRYKVICEDLSGLSDDERERILLDYRNKNSDRVFPLGKWPMFEFHMFKVREDRYRLIVDFDMMLVDGMSTELLIQELLSNYDNDEEVEKLPISFSDFIVSQSEKREERSEEDMNFWNERINDFQAGPFLNKLDESMPDVPKFNFMEYIISEEDWSKRESYLREKKILPSIYLLTAYAKTVSKWTNLDKITINMTVSDRKGLNLSKVIGDFTKILPVDFDFSDDKDIYEISRETQKKISVYKKHLNCNMMAVAKNVCIKDDVEDKAAFPFVFTGMFFDLAKEGWQEFGERIYQASQTPQVLLDNQITLKSGALTIHWDYPKQYWNRDRLQDVQRYFVETALYGESKVLDECAEESYAKYNDTKEDIPYISPVKLIHDQAVNNPDNTAVMTANSELTYEELDEMSSREANYLIKNYGYKKGYLIEGVRDYTTIVHMIAVAKTGGYYVPVATGLPEKRKDYVLKKSNAVETLTADFYRENRCDDLSDSMDDIPENGEDLLYVIYTSGTTGNPKGVEISRKAMMNTVLDMNRRFNINEDDRFIGISSFGFDLSVYDVFGSLTTGAAVFLHDKQENIYGMIEELEEFPISVWNTVPVLMQILVNELDKDYVNNNLRLVLLSGDWIPVDLPDKIKKHFPKANVISLGGATEASIWSIYYPIEEVKENWKSIPYGYPLSNQTMYILGYDKKALPENIEGDIYIGGIGVALGYQNDEEKTKASFINHPIYGRLYATGDRGYLSNEGYMVFCGRKDNQVKIHGNRIELGEIESCLKKQPNIIAAVAQVVSGSGNTKKLFGYYVPADSMPYDKEWVEETAAVQKKAMEESERNLPDYLTTDEYKDISDSLEEVSTAIISNTFYKFDFFTNKDEIYTLDNLFLEGKIIERYRKLINQWADVMVKIGKLSKKREGVYQVTEPLKEIDVDSLYDEIMKKKGVSYWGGSFEFLMLCNKNVLDILKADVNPLTILFPEGETNRAENIYRSNPVAEYMNMLTASAIEEYIKNWKKDRPVRILEFGAGTGGTTADILERIKNYNIEYTFTDLSTFFTEKAKEKFAQYDFIKYGIFNIDQLPQAQGYQPECFDIIIGANVLHDSKIINKTLKNFRYMLAKEGMLVALEVTTNKIYHKVSIGFIEGFSGYNDERLKKNEPLLSAREWKEEMEKCGFILASSYPEESSPAEVFDQHVIYSYSASSKDYKSEEELYKKLEEDLPAYMIPEKIYALYELPLSKNAKVNLKELPYEMGDGQRANAAIIKPETETEKLLSDIICETLGFDEISTDVNIFTVGADSLKSISILTKLKNHGIEVSLTKLYKYATIKQLAEFIDHSESGDEEKVPDEKLELADFKPDLEHRYDPFPLSDLQESYYIGAHETEGFSSIPTAGYVEIECPGYDYDRLINVYKKVIERHDILRTYIDDEGMQHVLKELEDYSIPVTDLRGWKEEDVKDYLENTRREMVATRLDLSIAPLSKCKLSQLKDDFAILHIYADGQIMDGWSFQLFFTELGTFYKNPDTVMEPLKVTFRDYIRYREALKTTKKYEADKKFWMEKIPDLPSAGVLPVMNDIADLDTVEGIQVECGLPIETWNNIEKKAMEHGVSAFSVLMTSFAVAVARWNDKKRFLLNIPEFYRPPFHEDIFKVLGECASFLLFTMDDDPEDTFYEKVVKTQQQIMELKDHNSFSGMEITREIYRKNNGYSEVLAPLVFGMLPDAQEFQDRFIEIQKEGMRIRYQENHTSQIWIDVNTCVYSDRIEFNYNSLKGLIRKEVLEKLAAMQKNILFEAATNEEYWNNKVNIPLPDEDKAVIDRANSTKEDLGSTTLTEMIRDSFEKYKDNIFVKMKGIAYTYDEIHEMVRKAAGGLKKIGVMKGDKVAVYIGKGLEQIVSALATLYIGAVYVPIEYDYSYEVVANTLSYIDQRYVLVNDKDYAELKKHIENVITVSDIINDDISVVDPVNVSGSDTGVIIHTSGTTGRPKAVMIKHESLMNAILYTNRRYNVSFKDTAMAVTNSAHDMSLYDIFGMIAAGASVVMPEEDFAKDPEYWAELMTEYDVTIWNSVPAMQEMLMEVINESNRKSVEKLRLVILGGDYIKSSLLNRIKSWNSTVKLVSAGGPTETTLWNILHDVEESDLAEETIPYGKPIANNRYYILNENMQQVPLGVTGTLYGAGIGVSSGYFADEELTQKRFIKWNKELLYNTGDRGHYREDGTIIFDGREDQQVKVNGKRIELSAISSTAESAEHVEQAAAIVNSRNQIVLFYTGVETLTDEIRAVLESKLPDYMMPKAFIYLDTIPLTINGKVDKKSLASIYEASSKNKDKKVTDNGEMSELEILLREKFCELLNLSGDEIDLDSDFFAMGGNSLIAMKLLSQLRETFDVDISLTDLFMTSTIREMKELLEERNAIIKK</sequence>
<evidence type="ECO:0000256" key="2">
    <source>
        <dbReference type="ARBA" id="ARBA00022450"/>
    </source>
</evidence>
<dbReference type="InterPro" id="IPR020806">
    <property type="entry name" value="PKS_PP-bd"/>
</dbReference>
<evidence type="ECO:0000256" key="6">
    <source>
        <dbReference type="ARBA" id="ARBA00023194"/>
    </source>
</evidence>
<dbReference type="Pfam" id="PF00550">
    <property type="entry name" value="PP-binding"/>
    <property type="match status" value="2"/>
</dbReference>
<dbReference type="PROSITE" id="PS50075">
    <property type="entry name" value="CARRIER"/>
    <property type="match status" value="2"/>
</dbReference>
<dbReference type="InterPro" id="IPR001242">
    <property type="entry name" value="Condensation_dom"/>
</dbReference>
<dbReference type="SUPFAM" id="SSF47336">
    <property type="entry name" value="ACP-like"/>
    <property type="match status" value="2"/>
</dbReference>
<dbReference type="Gene3D" id="1.10.1200.10">
    <property type="entry name" value="ACP-like"/>
    <property type="match status" value="2"/>
</dbReference>
<dbReference type="Gene3D" id="3.30.300.30">
    <property type="match status" value="3"/>
</dbReference>
<comment type="cofactor">
    <cofactor evidence="1">
        <name>pantetheine 4'-phosphate</name>
        <dbReference type="ChEBI" id="CHEBI:47942"/>
    </cofactor>
</comment>
<dbReference type="GO" id="GO:0031177">
    <property type="term" value="F:phosphopantetheine binding"/>
    <property type="evidence" value="ECO:0007669"/>
    <property type="project" value="InterPro"/>
</dbReference>
<dbReference type="GO" id="GO:0043041">
    <property type="term" value="P:amino acid activation for nonribosomal peptide biosynthetic process"/>
    <property type="evidence" value="ECO:0007669"/>
    <property type="project" value="TreeGrafter"/>
</dbReference>
<gene>
    <name evidence="8" type="ORF">SAMN02745110_02345</name>
</gene>
<dbReference type="Pfam" id="PF08242">
    <property type="entry name" value="Methyltransf_12"/>
    <property type="match status" value="1"/>
</dbReference>
<dbReference type="Pfam" id="PF00501">
    <property type="entry name" value="AMP-binding"/>
    <property type="match status" value="2"/>
</dbReference>
<dbReference type="InterPro" id="IPR000873">
    <property type="entry name" value="AMP-dep_synth/lig_dom"/>
</dbReference>
<keyword evidence="5" id="KW-0677">Repeat</keyword>
<dbReference type="InterPro" id="IPR036736">
    <property type="entry name" value="ACP-like_sf"/>
</dbReference>
<dbReference type="PROSITE" id="PS00455">
    <property type="entry name" value="AMP_BINDING"/>
    <property type="match status" value="2"/>
</dbReference>
<dbReference type="InterPro" id="IPR042099">
    <property type="entry name" value="ANL_N_sf"/>
</dbReference>
<dbReference type="SUPFAM" id="SSF56801">
    <property type="entry name" value="Acetyl-CoA synthetase-like"/>
    <property type="match status" value="2"/>
</dbReference>
<dbReference type="Gene3D" id="3.40.50.12780">
    <property type="entry name" value="N-terminal domain of ligase-like"/>
    <property type="match status" value="2"/>
</dbReference>
<dbReference type="InterPro" id="IPR020845">
    <property type="entry name" value="AMP-binding_CS"/>
</dbReference>
<dbReference type="Proteomes" id="UP000189857">
    <property type="component" value="Unassembled WGS sequence"/>
</dbReference>
<dbReference type="GO" id="GO:0008610">
    <property type="term" value="P:lipid biosynthetic process"/>
    <property type="evidence" value="ECO:0007669"/>
    <property type="project" value="UniProtKB-ARBA"/>
</dbReference>
<dbReference type="Gene3D" id="3.30.559.30">
    <property type="entry name" value="Nonribosomal peptide synthetase, condensation domain"/>
    <property type="match status" value="2"/>
</dbReference>
<dbReference type="InterPro" id="IPR006162">
    <property type="entry name" value="Ppantetheine_attach_site"/>
</dbReference>
<organism evidence="8 9">
    <name type="scientific">Eubacterium ruminantium</name>
    <dbReference type="NCBI Taxonomy" id="42322"/>
    <lineage>
        <taxon>Bacteria</taxon>
        <taxon>Bacillati</taxon>
        <taxon>Bacillota</taxon>
        <taxon>Clostridia</taxon>
        <taxon>Eubacteriales</taxon>
        <taxon>Eubacteriaceae</taxon>
        <taxon>Eubacterium</taxon>
    </lineage>
</organism>
<dbReference type="InterPro" id="IPR045851">
    <property type="entry name" value="AMP-bd_C_sf"/>
</dbReference>
<evidence type="ECO:0000256" key="1">
    <source>
        <dbReference type="ARBA" id="ARBA00001957"/>
    </source>
</evidence>
<evidence type="ECO:0000313" key="8">
    <source>
        <dbReference type="EMBL" id="SKA01255.1"/>
    </source>
</evidence>
<dbReference type="Gene3D" id="3.40.50.150">
    <property type="entry name" value="Vaccinia Virus protein VP39"/>
    <property type="match status" value="1"/>
</dbReference>
<dbReference type="NCBIfam" id="NF003417">
    <property type="entry name" value="PRK04813.1"/>
    <property type="match status" value="3"/>
</dbReference>
<dbReference type="GO" id="GO:0017000">
    <property type="term" value="P:antibiotic biosynthetic process"/>
    <property type="evidence" value="ECO:0007669"/>
    <property type="project" value="UniProtKB-KW"/>
</dbReference>
<keyword evidence="3" id="KW-0597">Phosphoprotein</keyword>
<dbReference type="PROSITE" id="PS00012">
    <property type="entry name" value="PHOSPHOPANTETHEINE"/>
    <property type="match status" value="1"/>
</dbReference>
<dbReference type="PANTHER" id="PTHR45527">
    <property type="entry name" value="NONRIBOSOMAL PEPTIDE SYNTHETASE"/>
    <property type="match status" value="1"/>
</dbReference>
<dbReference type="RefSeq" id="WP_078788138.1">
    <property type="nucleotide sequence ID" value="NZ_FMTO01000018.1"/>
</dbReference>
<dbReference type="GO" id="GO:0016874">
    <property type="term" value="F:ligase activity"/>
    <property type="evidence" value="ECO:0007669"/>
    <property type="project" value="UniProtKB-KW"/>
</dbReference>
<accession>A0A1T4QC29</accession>
<dbReference type="SUPFAM" id="SSF53335">
    <property type="entry name" value="S-adenosyl-L-methionine-dependent methyltransferases"/>
    <property type="match status" value="1"/>
</dbReference>
<dbReference type="InterPro" id="IPR023213">
    <property type="entry name" value="CAT-like_dom_sf"/>
</dbReference>
<dbReference type="Gene3D" id="3.30.559.10">
    <property type="entry name" value="Chloramphenicol acetyltransferase-like domain"/>
    <property type="match status" value="2"/>
</dbReference>
<dbReference type="InterPro" id="IPR009081">
    <property type="entry name" value="PP-bd_ACP"/>
</dbReference>
<dbReference type="CDD" id="cd02440">
    <property type="entry name" value="AdoMet_MTases"/>
    <property type="match status" value="1"/>
</dbReference>
<dbReference type="InterPro" id="IPR010071">
    <property type="entry name" value="AA_adenyl_dom"/>
</dbReference>
<dbReference type="GO" id="GO:0005737">
    <property type="term" value="C:cytoplasm"/>
    <property type="evidence" value="ECO:0007669"/>
    <property type="project" value="TreeGrafter"/>
</dbReference>
<proteinExistence type="predicted"/>
<dbReference type="NCBIfam" id="TIGR01733">
    <property type="entry name" value="AA-adenyl-dom"/>
    <property type="match status" value="1"/>
</dbReference>
<reference evidence="8 9" key="1">
    <citation type="submission" date="2017-02" db="EMBL/GenBank/DDBJ databases">
        <authorList>
            <person name="Peterson S.W."/>
        </authorList>
    </citation>
    <scope>NUCLEOTIDE SEQUENCE [LARGE SCALE GENOMIC DNA]</scope>
    <source>
        <strain evidence="8 9">ATCC 17233</strain>
    </source>
</reference>